<name>A0A292Q291_9PEZI</name>
<dbReference type="Pfam" id="PF07938">
    <property type="entry name" value="Fungal_lectin"/>
    <property type="match status" value="1"/>
</dbReference>
<evidence type="ECO:0000256" key="1">
    <source>
        <dbReference type="ARBA" id="ARBA00009042"/>
    </source>
</evidence>
<keyword evidence="3" id="KW-1185">Reference proteome</keyword>
<protein>
    <submittedName>
        <fullName evidence="2">Uncharacterized protein</fullName>
    </submittedName>
</protein>
<sequence>MEAMLIRSPLASHSFTSTTTGVNIHVLFQDRRGNIGITSYNPKSGWTTGSKGSPGKAHLNNGIAVTGWDNGNEVLELSTAYSSIERVYFIGEGDKIVERCYSKGREGWYEGELTGIFTTAHYSSLSAISLDVRGTRFIRVYYQDKDNAICEVCKDGAGNWFYGQRFPPAIQGTSISCSQILGKGFYHWLFYQKPDTTFVEHLMREDSQWKEGPFKSERVYGPGAYIACVSYSEDNRHVFTIDSGNRLCLTEFNAGSQSWYATRTLTDAIPSSSVTAIPVAGFTQYVRIYFQTRGGGVAEWGTNDGTTYGVLWDPLPNAIPTAISRSVV</sequence>
<dbReference type="Gene3D" id="2.120.10.70">
    <property type="entry name" value="Fucose-specific lectin"/>
    <property type="match status" value="1"/>
</dbReference>
<proteinExistence type="inferred from homology"/>
<dbReference type="InterPro" id="IPR012475">
    <property type="entry name" value="Fungal_lectin"/>
</dbReference>
<gene>
    <name evidence="2" type="ORF">GSTUAT00001999001</name>
</gene>
<dbReference type="SUPFAM" id="SSF89372">
    <property type="entry name" value="Fucose-specific lectin"/>
    <property type="match status" value="1"/>
</dbReference>
<dbReference type="Proteomes" id="UP001412239">
    <property type="component" value="Unassembled WGS sequence"/>
</dbReference>
<organism evidence="2 3">
    <name type="scientific">Tuber aestivum</name>
    <name type="common">summer truffle</name>
    <dbReference type="NCBI Taxonomy" id="59557"/>
    <lineage>
        <taxon>Eukaryota</taxon>
        <taxon>Fungi</taxon>
        <taxon>Dikarya</taxon>
        <taxon>Ascomycota</taxon>
        <taxon>Pezizomycotina</taxon>
        <taxon>Pezizomycetes</taxon>
        <taxon>Pezizales</taxon>
        <taxon>Tuberaceae</taxon>
        <taxon>Tuber</taxon>
    </lineage>
</organism>
<reference evidence="2" key="1">
    <citation type="submission" date="2015-10" db="EMBL/GenBank/DDBJ databases">
        <authorList>
            <person name="Regsiter A."/>
            <person name="william w."/>
        </authorList>
    </citation>
    <scope>NUCLEOTIDE SEQUENCE</scope>
    <source>
        <strain evidence="2">Montdore</strain>
    </source>
</reference>
<evidence type="ECO:0000313" key="2">
    <source>
        <dbReference type="EMBL" id="CUS13962.1"/>
    </source>
</evidence>
<evidence type="ECO:0000313" key="3">
    <source>
        <dbReference type="Proteomes" id="UP001412239"/>
    </source>
</evidence>
<comment type="similarity">
    <text evidence="1">Belongs to the fungal fucose-specific lectin family.</text>
</comment>
<dbReference type="EMBL" id="LN890965">
    <property type="protein sequence ID" value="CUS13962.1"/>
    <property type="molecule type" value="Genomic_DNA"/>
</dbReference>
<dbReference type="AlphaFoldDB" id="A0A292Q291"/>
<accession>A0A292Q291</accession>